<protein>
    <submittedName>
        <fullName evidence="1">Uncharacterized protein</fullName>
    </submittedName>
</protein>
<reference evidence="1 2" key="1">
    <citation type="submission" date="2019-09" db="EMBL/GenBank/DDBJ databases">
        <title>Draft genome of the ectomycorrhizal ascomycete Sphaerosporella brunnea.</title>
        <authorList>
            <consortium name="DOE Joint Genome Institute"/>
            <person name="Benucci G.M."/>
            <person name="Marozzi G."/>
            <person name="Antonielli L."/>
            <person name="Sanchez S."/>
            <person name="Marco P."/>
            <person name="Wang X."/>
            <person name="Falini L.B."/>
            <person name="Barry K."/>
            <person name="Haridas S."/>
            <person name="Lipzen A."/>
            <person name="Labutti K."/>
            <person name="Grigoriev I.V."/>
            <person name="Murat C."/>
            <person name="Martin F."/>
            <person name="Albertini E."/>
            <person name="Donnini D."/>
            <person name="Bonito G."/>
        </authorList>
    </citation>
    <scope>NUCLEOTIDE SEQUENCE [LARGE SCALE GENOMIC DNA]</scope>
    <source>
        <strain evidence="1 2">Sb_GMNB300</strain>
    </source>
</reference>
<dbReference type="EMBL" id="VXIS01000125">
    <property type="protein sequence ID" value="KAA8902918.1"/>
    <property type="molecule type" value="Genomic_DNA"/>
</dbReference>
<dbReference type="Proteomes" id="UP000326924">
    <property type="component" value="Unassembled WGS sequence"/>
</dbReference>
<comment type="caution">
    <text evidence="1">The sequence shown here is derived from an EMBL/GenBank/DDBJ whole genome shotgun (WGS) entry which is preliminary data.</text>
</comment>
<dbReference type="InParanoid" id="A0A5J5ESU4"/>
<sequence length="305" mass="34279">MREKVALRCVSNCDGGPYPSRFALNTHYGDVLRGLLSSNKALRQETRRKHPDKDILIIARMQINHEWPIGRLSECDEARRRQFKEMLNCVGGIEAIEPDFFFFAIEPMIGCQWMTCVDISPLAMRMSVFTPKTGAVQGLLGFSWSAADRISMAAAAVLDFTLLCCPEFSKALAACWQGTQPWDRMVKGWKDAFACTPPQVDSCSALQFSDCVRGLGRRSSDPHKILSRLVDDEECQKKFGMAIVLHEECGCGCKDEDEDLERLEFCIMGTTYTIPEERRFAMPSLRSLAPAVLWTLALSANNILF</sequence>
<evidence type="ECO:0000313" key="1">
    <source>
        <dbReference type="EMBL" id="KAA8902918.1"/>
    </source>
</evidence>
<gene>
    <name evidence="1" type="ORF">FN846DRAFT_73670</name>
</gene>
<dbReference type="AlphaFoldDB" id="A0A5J5ESU4"/>
<proteinExistence type="predicted"/>
<accession>A0A5J5ESU4</accession>
<organism evidence="1 2">
    <name type="scientific">Sphaerosporella brunnea</name>
    <dbReference type="NCBI Taxonomy" id="1250544"/>
    <lineage>
        <taxon>Eukaryota</taxon>
        <taxon>Fungi</taxon>
        <taxon>Dikarya</taxon>
        <taxon>Ascomycota</taxon>
        <taxon>Pezizomycotina</taxon>
        <taxon>Pezizomycetes</taxon>
        <taxon>Pezizales</taxon>
        <taxon>Pyronemataceae</taxon>
        <taxon>Sphaerosporella</taxon>
    </lineage>
</organism>
<name>A0A5J5ESU4_9PEZI</name>
<evidence type="ECO:0000313" key="2">
    <source>
        <dbReference type="Proteomes" id="UP000326924"/>
    </source>
</evidence>
<keyword evidence="2" id="KW-1185">Reference proteome</keyword>